<dbReference type="GO" id="GO:0005737">
    <property type="term" value="C:cytoplasm"/>
    <property type="evidence" value="ECO:0007669"/>
    <property type="project" value="TreeGrafter"/>
</dbReference>
<dbReference type="Gene3D" id="3.60.21.10">
    <property type="match status" value="1"/>
</dbReference>
<keyword evidence="2" id="KW-0472">Membrane</keyword>
<dbReference type="Pfam" id="PF00149">
    <property type="entry name" value="Metallophos"/>
    <property type="match status" value="1"/>
</dbReference>
<protein>
    <submittedName>
        <fullName evidence="4">Metallo-dependent phosphatase</fullName>
    </submittedName>
</protein>
<keyword evidence="2" id="KW-0812">Transmembrane</keyword>
<dbReference type="CDD" id="cd00144">
    <property type="entry name" value="MPP_PPP_family"/>
    <property type="match status" value="1"/>
</dbReference>
<dbReference type="GO" id="GO:0006798">
    <property type="term" value="P:polyphosphate catabolic process"/>
    <property type="evidence" value="ECO:0007669"/>
    <property type="project" value="TreeGrafter"/>
</dbReference>
<dbReference type="OrthoDB" id="10267127at2759"/>
<dbReference type="EMBL" id="ML119675">
    <property type="protein sequence ID" value="RPA82002.1"/>
    <property type="molecule type" value="Genomic_DNA"/>
</dbReference>
<feature type="domain" description="Calcineurin-like phosphoesterase" evidence="3">
    <location>
        <begin position="140"/>
        <end position="349"/>
    </location>
</feature>
<dbReference type="AlphaFoldDB" id="A0A3N4I7G1"/>
<feature type="region of interest" description="Disordered" evidence="1">
    <location>
        <begin position="1"/>
        <end position="47"/>
    </location>
</feature>
<evidence type="ECO:0000256" key="1">
    <source>
        <dbReference type="SAM" id="MobiDB-lite"/>
    </source>
</evidence>
<keyword evidence="5" id="KW-1185">Reference proteome</keyword>
<dbReference type="PANTHER" id="PTHR42850">
    <property type="entry name" value="METALLOPHOSPHOESTERASE"/>
    <property type="match status" value="1"/>
</dbReference>
<evidence type="ECO:0000313" key="4">
    <source>
        <dbReference type="EMBL" id="RPA82002.1"/>
    </source>
</evidence>
<evidence type="ECO:0000313" key="5">
    <source>
        <dbReference type="Proteomes" id="UP000275078"/>
    </source>
</evidence>
<dbReference type="GO" id="GO:0016791">
    <property type="term" value="F:phosphatase activity"/>
    <property type="evidence" value="ECO:0007669"/>
    <property type="project" value="TreeGrafter"/>
</dbReference>
<dbReference type="InterPro" id="IPR029052">
    <property type="entry name" value="Metallo-depent_PP-like"/>
</dbReference>
<dbReference type="GO" id="GO:0000298">
    <property type="term" value="F:endopolyphosphatase activity"/>
    <property type="evidence" value="ECO:0007669"/>
    <property type="project" value="TreeGrafter"/>
</dbReference>
<dbReference type="PANTHER" id="PTHR42850:SF4">
    <property type="entry name" value="ZINC-DEPENDENT ENDOPOLYPHOSPHATASE"/>
    <property type="match status" value="1"/>
</dbReference>
<sequence length="389" mass="43619">MDDSKTPFLSEEARHNSNPYESDDIHPEKNHHQHEPSPPDSTAERTVSRRTARAFKIAFVIWLGVVFVTYMAMPKGACSLHRKPTEQMAMMEDHVPGGDFTAPLGSGASGKLGYKVVEDLPKKLIPHHGNYWGDHGNDRRLIFIGDVHGSYRPLRALLKKVNHDQSKDHIILLGDMITRGRKSLEVLNYAMSLNASCVRGNHEDRILLLRKQIVKHPKSTHELERNSNQKLKAEIKLARKLTNEQTRWLEECPVILNINDVPGVGHVAAVHAGLRVGVPLAKQDPVQVMNMRSIDPTTGTPTSEKSSNKHHWATYWNNAQRHVRNPITVVYGHYASYGLDVRRWSFGLDSDCNRGGKLSAWVVDASKRGGTIVQVDCKKLADKSEGEGQ</sequence>
<feature type="compositionally biased region" description="Basic and acidic residues" evidence="1">
    <location>
        <begin position="23"/>
        <end position="47"/>
    </location>
</feature>
<name>A0A3N4I7G1_ASCIM</name>
<organism evidence="4 5">
    <name type="scientific">Ascobolus immersus RN42</name>
    <dbReference type="NCBI Taxonomy" id="1160509"/>
    <lineage>
        <taxon>Eukaryota</taxon>
        <taxon>Fungi</taxon>
        <taxon>Dikarya</taxon>
        <taxon>Ascomycota</taxon>
        <taxon>Pezizomycotina</taxon>
        <taxon>Pezizomycetes</taxon>
        <taxon>Pezizales</taxon>
        <taxon>Ascobolaceae</taxon>
        <taxon>Ascobolus</taxon>
    </lineage>
</organism>
<reference evidence="4 5" key="1">
    <citation type="journal article" date="2018" name="Nat. Ecol. Evol.">
        <title>Pezizomycetes genomes reveal the molecular basis of ectomycorrhizal truffle lifestyle.</title>
        <authorList>
            <person name="Murat C."/>
            <person name="Payen T."/>
            <person name="Noel B."/>
            <person name="Kuo A."/>
            <person name="Morin E."/>
            <person name="Chen J."/>
            <person name="Kohler A."/>
            <person name="Krizsan K."/>
            <person name="Balestrini R."/>
            <person name="Da Silva C."/>
            <person name="Montanini B."/>
            <person name="Hainaut M."/>
            <person name="Levati E."/>
            <person name="Barry K.W."/>
            <person name="Belfiori B."/>
            <person name="Cichocki N."/>
            <person name="Clum A."/>
            <person name="Dockter R.B."/>
            <person name="Fauchery L."/>
            <person name="Guy J."/>
            <person name="Iotti M."/>
            <person name="Le Tacon F."/>
            <person name="Lindquist E.A."/>
            <person name="Lipzen A."/>
            <person name="Malagnac F."/>
            <person name="Mello A."/>
            <person name="Molinier V."/>
            <person name="Miyauchi S."/>
            <person name="Poulain J."/>
            <person name="Riccioni C."/>
            <person name="Rubini A."/>
            <person name="Sitrit Y."/>
            <person name="Splivallo R."/>
            <person name="Traeger S."/>
            <person name="Wang M."/>
            <person name="Zifcakova L."/>
            <person name="Wipf D."/>
            <person name="Zambonelli A."/>
            <person name="Paolocci F."/>
            <person name="Nowrousian M."/>
            <person name="Ottonello S."/>
            <person name="Baldrian P."/>
            <person name="Spatafora J.W."/>
            <person name="Henrissat B."/>
            <person name="Nagy L.G."/>
            <person name="Aury J.M."/>
            <person name="Wincker P."/>
            <person name="Grigoriev I.V."/>
            <person name="Bonfante P."/>
            <person name="Martin F.M."/>
        </authorList>
    </citation>
    <scope>NUCLEOTIDE SEQUENCE [LARGE SCALE GENOMIC DNA]</scope>
    <source>
        <strain evidence="4 5">RN42</strain>
    </source>
</reference>
<evidence type="ECO:0000259" key="3">
    <source>
        <dbReference type="Pfam" id="PF00149"/>
    </source>
</evidence>
<keyword evidence="2" id="KW-1133">Transmembrane helix</keyword>
<dbReference type="Proteomes" id="UP000275078">
    <property type="component" value="Unassembled WGS sequence"/>
</dbReference>
<evidence type="ECO:0000256" key="2">
    <source>
        <dbReference type="SAM" id="Phobius"/>
    </source>
</evidence>
<dbReference type="InterPro" id="IPR050126">
    <property type="entry name" value="Ap4A_hydrolase"/>
</dbReference>
<gene>
    <name evidence="4" type="ORF">BJ508DRAFT_376130</name>
</gene>
<dbReference type="STRING" id="1160509.A0A3N4I7G1"/>
<dbReference type="InterPro" id="IPR004843">
    <property type="entry name" value="Calcineurin-like_PHP"/>
</dbReference>
<dbReference type="SUPFAM" id="SSF56300">
    <property type="entry name" value="Metallo-dependent phosphatases"/>
    <property type="match status" value="1"/>
</dbReference>
<accession>A0A3N4I7G1</accession>
<proteinExistence type="predicted"/>
<feature type="transmembrane region" description="Helical" evidence="2">
    <location>
        <begin position="54"/>
        <end position="73"/>
    </location>
</feature>